<dbReference type="InterPro" id="IPR045167">
    <property type="entry name" value="Hobbit"/>
</dbReference>
<dbReference type="InterPro" id="IPR019449">
    <property type="entry name" value="FMP27_WPPW_RBG"/>
</dbReference>
<dbReference type="EMBL" id="PJQM01002159">
    <property type="protein sequence ID" value="RCH97638.1"/>
    <property type="molecule type" value="Genomic_DNA"/>
</dbReference>
<feature type="non-terminal residue" evidence="4">
    <location>
        <position position="1"/>
    </location>
</feature>
<dbReference type="PANTHER" id="PTHR15678:SF6">
    <property type="entry name" value="BRIDGE-LIKE LIPID TRANSFER PROTEIN FAMILY MEMBER 2"/>
    <property type="match status" value="1"/>
</dbReference>
<evidence type="ECO:0000259" key="3">
    <source>
        <dbReference type="SMART" id="SM01216"/>
    </source>
</evidence>
<dbReference type="AlphaFoldDB" id="A0A367K640"/>
<evidence type="ECO:0000313" key="4">
    <source>
        <dbReference type="EMBL" id="RCH97638.1"/>
    </source>
</evidence>
<feature type="domain" description="FMP27/BLTP2/Hobbit GFWDK motif-containing RBG unit" evidence="2">
    <location>
        <begin position="120"/>
        <end position="246"/>
    </location>
</feature>
<protein>
    <recommendedName>
        <fullName evidence="6">FMP27 GFWDK domain-containing protein</fullName>
    </recommendedName>
</protein>
<evidence type="ECO:0000313" key="5">
    <source>
        <dbReference type="Proteomes" id="UP000253551"/>
    </source>
</evidence>
<evidence type="ECO:0000259" key="2">
    <source>
        <dbReference type="SMART" id="SM01214"/>
    </source>
</evidence>
<keyword evidence="5" id="KW-1185">Reference proteome</keyword>
<feature type="coiled-coil region" evidence="1">
    <location>
        <begin position="592"/>
        <end position="641"/>
    </location>
</feature>
<dbReference type="OrthoDB" id="1562405at2759"/>
<sequence length="1261" mass="146193">PQRRDDPIEILPLKVTLGVLTVAFDDDPFEVKLRRIFRTGLVEQQKRLAYQEAFDHKAAESKEADIQQAEYGLKKKFSELWKKHIDKTIAEESTIESVDENVLGDSLDTFSSIFSILILPRPLCPSLGDYVMVDELGDPSGSWLIPVSVLPDYTMSIVRTTSPVKFYSTVRYTIKGPSKIGWSVSCKPAIQDIMSVLSSLLPAPVDPSPPLGWWDKICFGYHSRIQIEFNHDLALLLKGTRDPYELQKGMAMLWSQDVKIRIGHQETRPNFLEIKSRAFSMGVPDESFLEELGFLKVVLRLSGDINMGIGMHFERLECGTDVVEERRSKSFIAHHQVKLKAPHHVESYENKLTYDAYKKFRSDFIHLSFYISQSDQEASGSHNAIYLNQSFLDYFSAWYQLFGGSLALPIKQGILWPNPQRKHKAMGKSLDTLNPEESFLDQEEAVGLKAYARDFKVDLHSKRNRGSGKRSFHEAILMMNDMDLRLVKALVDKTLIEKKTSLTESEYYVGSAATKVADDCHWEDVEDYVLLEPSSMEYRAIEVYPFVFSPLICFKRHDEDNRREYLKMTHDCIMDTKIDARDFQKSYLYCRASDLQRQIEELDKHLDMINKALNVCNYIGYHELKRQHEQISFQIESLRKNHLLLNEYICQVVLEKELTDVTSAFGDPLSDFKDRCFLHSPQIIWNTSVRDILLYWNELKETRAVQAFSLSEQCLQLLSTLLSESQSSKHEGHSKPYDIFESTFENHEAKSNVLVDAFYPQIVFQSDAEHLLLVTNERMQVQILDLLDDQHFLVKNRCMLSLEDGHIFIAANNNEERCYGQMDSKKHWATWIYPEQLWKQVSKNYTKITSDLSGKAQLDVYNPLRIKRYPYAEIASTVLRLDFPELKWTANSLEARLVYLTLVDLLLNQKLTKEKLMQETLLLSAERSDLTEFIREFEELQRLSRHFIQMHSIFLKRQSHLDSLGQEQYVDNKQRMQNCLQRLNLVVNVIKSIQNLKKEMDTSFKLVFNSNEVVWEALKEDAPLCRWVLKNLKFAFLHKSNGAKSNVLKVEQIRIVDTSENPVFVCVLEGSDQQKQILSLTLDTLPPVGGITVIKQLQINVSPLHLQLSTDFGDSLKEYFFPTVAKNTSVERNAKEEEYDDFDSLELVFDEISEIKNKSKRQSIKSVELLAKLMKNLRPKPNQKPKLDELTKMKHRLSKNRTFIHIQISESDHHLISLKGPSKKTFYNIQDFPFKQPKLEYKNKTWSMTKLIKELQKGKSL</sequence>
<proteinExistence type="predicted"/>
<organism evidence="4 5">
    <name type="scientific">Rhizopus stolonifer</name>
    <name type="common">Rhizopus nigricans</name>
    <dbReference type="NCBI Taxonomy" id="4846"/>
    <lineage>
        <taxon>Eukaryota</taxon>
        <taxon>Fungi</taxon>
        <taxon>Fungi incertae sedis</taxon>
        <taxon>Mucoromycota</taxon>
        <taxon>Mucoromycotina</taxon>
        <taxon>Mucoromycetes</taxon>
        <taxon>Mucorales</taxon>
        <taxon>Mucorineae</taxon>
        <taxon>Rhizopodaceae</taxon>
        <taxon>Rhizopus</taxon>
    </lineage>
</organism>
<comment type="caution">
    <text evidence="4">The sequence shown here is derived from an EMBL/GenBank/DDBJ whole genome shotgun (WGS) entry which is preliminary data.</text>
</comment>
<dbReference type="Proteomes" id="UP000253551">
    <property type="component" value="Unassembled WGS sequence"/>
</dbReference>
<dbReference type="Pfam" id="PF10344">
    <property type="entry name" value="Hobbit"/>
    <property type="match status" value="2"/>
</dbReference>
<dbReference type="STRING" id="4846.A0A367K640"/>
<evidence type="ECO:0008006" key="6">
    <source>
        <dbReference type="Google" id="ProtNLM"/>
    </source>
</evidence>
<evidence type="ECO:0000256" key="1">
    <source>
        <dbReference type="SAM" id="Coils"/>
    </source>
</evidence>
<keyword evidence="1" id="KW-0175">Coiled coil</keyword>
<gene>
    <name evidence="4" type="ORF">CU098_002851</name>
</gene>
<accession>A0A367K640</accession>
<dbReference type="PANTHER" id="PTHR15678">
    <property type="entry name" value="ANTIGEN MLAA-22-RELATED"/>
    <property type="match status" value="1"/>
</dbReference>
<dbReference type="InterPro" id="IPR019441">
    <property type="entry name" value="FMP27/BLTP2/Hobbit_GFWDK_RBG"/>
</dbReference>
<dbReference type="SMART" id="SM01214">
    <property type="entry name" value="Fmp27_GFWDK"/>
    <property type="match status" value="1"/>
</dbReference>
<feature type="domain" description="FMP27 WPPW motif-containing RBG unit" evidence="3">
    <location>
        <begin position="447"/>
        <end position="837"/>
    </location>
</feature>
<dbReference type="SMART" id="SM01216">
    <property type="entry name" value="Fmp27_WPPW"/>
    <property type="match status" value="1"/>
</dbReference>
<name>A0A367K640_RHIST</name>
<reference evidence="4 5" key="1">
    <citation type="journal article" date="2018" name="G3 (Bethesda)">
        <title>Phylogenetic and Phylogenomic Definition of Rhizopus Species.</title>
        <authorList>
            <person name="Gryganskyi A.P."/>
            <person name="Golan J."/>
            <person name="Dolatabadi S."/>
            <person name="Mondo S."/>
            <person name="Robb S."/>
            <person name="Idnurm A."/>
            <person name="Muszewska A."/>
            <person name="Steczkiewicz K."/>
            <person name="Masonjones S."/>
            <person name="Liao H.L."/>
            <person name="Gajdeczka M.T."/>
            <person name="Anike F."/>
            <person name="Vuek A."/>
            <person name="Anishchenko I.M."/>
            <person name="Voigt K."/>
            <person name="de Hoog G.S."/>
            <person name="Smith M.E."/>
            <person name="Heitman J."/>
            <person name="Vilgalys R."/>
            <person name="Stajich J.E."/>
        </authorList>
    </citation>
    <scope>NUCLEOTIDE SEQUENCE [LARGE SCALE GENOMIC DNA]</scope>
    <source>
        <strain evidence="4 5">LSU 92-RS-03</strain>
    </source>
</reference>